<name>A0A8J9W8W3_BRALA</name>
<evidence type="ECO:0000313" key="2">
    <source>
        <dbReference type="EMBL" id="CAH1240848.1"/>
    </source>
</evidence>
<dbReference type="EMBL" id="OV696696">
    <property type="protein sequence ID" value="CAH1240848.1"/>
    <property type="molecule type" value="Genomic_DNA"/>
</dbReference>
<dbReference type="AlphaFoldDB" id="A0A8J9W8W3"/>
<feature type="compositionally biased region" description="Polar residues" evidence="1">
    <location>
        <begin position="249"/>
        <end position="260"/>
    </location>
</feature>
<accession>A0A8J9W8W3</accession>
<organism evidence="2 3">
    <name type="scientific">Branchiostoma lanceolatum</name>
    <name type="common">Common lancelet</name>
    <name type="synonym">Amphioxus lanceolatum</name>
    <dbReference type="NCBI Taxonomy" id="7740"/>
    <lineage>
        <taxon>Eukaryota</taxon>
        <taxon>Metazoa</taxon>
        <taxon>Chordata</taxon>
        <taxon>Cephalochordata</taxon>
        <taxon>Leptocardii</taxon>
        <taxon>Amphioxiformes</taxon>
        <taxon>Branchiostomatidae</taxon>
        <taxon>Branchiostoma</taxon>
    </lineage>
</organism>
<evidence type="ECO:0000313" key="3">
    <source>
        <dbReference type="Proteomes" id="UP000838412"/>
    </source>
</evidence>
<dbReference type="Proteomes" id="UP000838412">
    <property type="component" value="Chromosome 11"/>
</dbReference>
<gene>
    <name evidence="2" type="primary">Hypp6119</name>
    <name evidence="2" type="ORF">BLAG_LOCUS4665</name>
</gene>
<sequence>MSDYQDIVKAEEAIGETARRSSHNADVFKDKHRECLLWAGIRSLQEGHETRQREAESQQNGKNMISCTTSFHNRTMNTGLLLHYYHRHKQPRTSRLLRPYTVQLLHGQNHNRSRHHISQRQCLLRCHGTEWPPKVGEYLQRTNCIHSEQLRLEKALQKVINISASSQTKRYYEEVRGFFLTHTTDREAPATSSYIKFSVANTRLGEGKRTLKVKTNNFLQDLLLTFLDSVRTLGTLPAVPARQQQRRQGNNNDCKGTANDSFGRLGGTFLSAWIRGSSSTRPTTRIRSVQRSDLSTSIGATVLSFQSFRAPEEPNFIFFFNMLCLALYHSSLVRKLRFEHTVPVPFASPLQVADQKNKQAFVGIQQDHRPRRVRARCSHKDTRGSAKGLLVSSEEADHEISDDTEILEVEDVENVPRERS</sequence>
<protein>
    <submittedName>
        <fullName evidence="2">Hypp6119 protein</fullName>
    </submittedName>
</protein>
<evidence type="ECO:0000256" key="1">
    <source>
        <dbReference type="SAM" id="MobiDB-lite"/>
    </source>
</evidence>
<feature type="region of interest" description="Disordered" evidence="1">
    <location>
        <begin position="238"/>
        <end position="260"/>
    </location>
</feature>
<keyword evidence="3" id="KW-1185">Reference proteome</keyword>
<proteinExistence type="predicted"/>
<reference evidence="2" key="1">
    <citation type="submission" date="2022-01" db="EMBL/GenBank/DDBJ databases">
        <authorList>
            <person name="Braso-Vives M."/>
        </authorList>
    </citation>
    <scope>NUCLEOTIDE SEQUENCE</scope>
</reference>